<dbReference type="AlphaFoldDB" id="A0A5C6D7R7"/>
<evidence type="ECO:0000313" key="4">
    <source>
        <dbReference type="Proteomes" id="UP000319143"/>
    </source>
</evidence>
<dbReference type="PANTHER" id="PTHR43751:SF1">
    <property type="entry name" value="SULFATASE ATSG-RELATED"/>
    <property type="match status" value="1"/>
</dbReference>
<accession>A0A5C6D7R7</accession>
<dbReference type="PANTHER" id="PTHR43751">
    <property type="entry name" value="SULFATASE"/>
    <property type="match status" value="1"/>
</dbReference>
<feature type="region of interest" description="Disordered" evidence="1">
    <location>
        <begin position="446"/>
        <end position="475"/>
    </location>
</feature>
<evidence type="ECO:0000313" key="3">
    <source>
        <dbReference type="EMBL" id="TWU31757.1"/>
    </source>
</evidence>
<name>A0A5C6D7R7_9BACT</name>
<keyword evidence="4" id="KW-1185">Reference proteome</keyword>
<feature type="domain" description="Sulfatase N-terminal" evidence="2">
    <location>
        <begin position="28"/>
        <end position="301"/>
    </location>
</feature>
<dbReference type="RefSeq" id="WP_146530725.1">
    <property type="nucleotide sequence ID" value="NZ_SJPV01000015.1"/>
</dbReference>
<dbReference type="InterPro" id="IPR052701">
    <property type="entry name" value="GAG_Ulvan_Degrading_Sulfatases"/>
</dbReference>
<dbReference type="OrthoDB" id="9803751at2"/>
<dbReference type="SUPFAM" id="SSF53649">
    <property type="entry name" value="Alkaline phosphatase-like"/>
    <property type="match status" value="1"/>
</dbReference>
<dbReference type="EC" id="3.1.6.6" evidence="3"/>
<evidence type="ECO:0000259" key="2">
    <source>
        <dbReference type="Pfam" id="PF00884"/>
    </source>
</evidence>
<protein>
    <submittedName>
        <fullName evidence="3">Choline-sulfatase</fullName>
        <ecNumber evidence="3">3.1.6.6</ecNumber>
    </submittedName>
</protein>
<comment type="caution">
    <text evidence="3">The sequence shown here is derived from an EMBL/GenBank/DDBJ whole genome shotgun (WGS) entry which is preliminary data.</text>
</comment>
<dbReference type="CDD" id="cd16027">
    <property type="entry name" value="SGSH"/>
    <property type="match status" value="1"/>
</dbReference>
<dbReference type="InterPro" id="IPR017850">
    <property type="entry name" value="Alkaline_phosphatase_core_sf"/>
</dbReference>
<dbReference type="Proteomes" id="UP000319143">
    <property type="component" value="Unassembled WGS sequence"/>
</dbReference>
<dbReference type="InterPro" id="IPR000917">
    <property type="entry name" value="Sulfatase_N"/>
</dbReference>
<dbReference type="Pfam" id="PF00884">
    <property type="entry name" value="Sulfatase"/>
    <property type="match status" value="1"/>
</dbReference>
<sequence>MTPSFLIRFALTFLLATTTVSLCFAKPPNILLIIGDDCTHSDLAIYGGENAKTPNLDRLASESLVFNHAYLAEAMCQPCRAELYTGLYPMSNGCNWNHSASLSNTQSLPHHLGQLGYRVGLAGKVHVLPKKAFPFESVAGFDPNCVRNPTQPHDLAPAREFITRSDEPFCLVVALVDPHVPWVMGDASAYPRDEIKLPPNLADTQQTREAFSDYLAEITYMDGQVGELLSMVDETHHRDNTMVIFTSEQGAQFPGCKWTNWDTGLHTALVARWPGKIPAGTRTDALVQYADLVPTFLEAAGQSPDGDRFDGISFLNVLTGESDSHRKYVYGTHNNIPEGPSYPIRSISDGKYRYIRNLSPENLYIEKHVMGPPVEDNISRYYWRSWVWESGNSERTYDLVERYMRRPAEELYHTAQDRYEMNNLIDQDSVQSIQQQLSAELDRWMESQGDPGAEQDTVETHQAAKKGDHRFKGRL</sequence>
<keyword evidence="3" id="KW-0378">Hydrolase</keyword>
<proteinExistence type="predicted"/>
<reference evidence="3 4" key="1">
    <citation type="submission" date="2019-02" db="EMBL/GenBank/DDBJ databases">
        <title>Deep-cultivation of Planctomycetes and their phenomic and genomic characterization uncovers novel biology.</title>
        <authorList>
            <person name="Wiegand S."/>
            <person name="Jogler M."/>
            <person name="Boedeker C."/>
            <person name="Pinto D."/>
            <person name="Vollmers J."/>
            <person name="Rivas-Marin E."/>
            <person name="Kohn T."/>
            <person name="Peeters S.H."/>
            <person name="Heuer A."/>
            <person name="Rast P."/>
            <person name="Oberbeckmann S."/>
            <person name="Bunk B."/>
            <person name="Jeske O."/>
            <person name="Meyerdierks A."/>
            <person name="Storesund J.E."/>
            <person name="Kallscheuer N."/>
            <person name="Luecker S."/>
            <person name="Lage O.M."/>
            <person name="Pohl T."/>
            <person name="Merkel B.J."/>
            <person name="Hornburger P."/>
            <person name="Mueller R.-W."/>
            <person name="Bruemmer F."/>
            <person name="Labrenz M."/>
            <person name="Spormann A.M."/>
            <person name="Op Den Camp H."/>
            <person name="Overmann J."/>
            <person name="Amann R."/>
            <person name="Jetten M.S.M."/>
            <person name="Mascher T."/>
            <person name="Medema M.H."/>
            <person name="Devos D.P."/>
            <person name="Kaster A.-K."/>
            <person name="Ovreas L."/>
            <person name="Rohde M."/>
            <person name="Galperin M.Y."/>
            <person name="Jogler C."/>
        </authorList>
    </citation>
    <scope>NUCLEOTIDE SEQUENCE [LARGE SCALE GENOMIC DNA]</scope>
    <source>
        <strain evidence="3 4">Poly41</strain>
    </source>
</reference>
<gene>
    <name evidence="3" type="primary">betC_27</name>
    <name evidence="3" type="ORF">Poly41_59920</name>
</gene>
<evidence type="ECO:0000256" key="1">
    <source>
        <dbReference type="SAM" id="MobiDB-lite"/>
    </source>
</evidence>
<feature type="compositionally biased region" description="Basic residues" evidence="1">
    <location>
        <begin position="463"/>
        <end position="475"/>
    </location>
</feature>
<dbReference type="EMBL" id="SJPV01000015">
    <property type="protein sequence ID" value="TWU31757.1"/>
    <property type="molecule type" value="Genomic_DNA"/>
</dbReference>
<dbReference type="Gene3D" id="3.40.720.10">
    <property type="entry name" value="Alkaline Phosphatase, subunit A"/>
    <property type="match status" value="1"/>
</dbReference>
<organism evidence="3 4">
    <name type="scientific">Novipirellula artificiosorum</name>
    <dbReference type="NCBI Taxonomy" id="2528016"/>
    <lineage>
        <taxon>Bacteria</taxon>
        <taxon>Pseudomonadati</taxon>
        <taxon>Planctomycetota</taxon>
        <taxon>Planctomycetia</taxon>
        <taxon>Pirellulales</taxon>
        <taxon>Pirellulaceae</taxon>
        <taxon>Novipirellula</taxon>
    </lineage>
</organism>
<dbReference type="GO" id="GO:0047753">
    <property type="term" value="F:choline-sulfatase activity"/>
    <property type="evidence" value="ECO:0007669"/>
    <property type="project" value="UniProtKB-EC"/>
</dbReference>